<gene>
    <name evidence="2" type="ORF">MUN33_08250</name>
</gene>
<dbReference type="SUPFAM" id="SSF53474">
    <property type="entry name" value="alpha/beta-Hydrolases"/>
    <property type="match status" value="1"/>
</dbReference>
<comment type="caution">
    <text evidence="2">The sequence shown here is derived from an EMBL/GenBank/DDBJ whole genome shotgun (WGS) entry which is preliminary data.</text>
</comment>
<organism evidence="2 3">
    <name type="scientific">Corynebacterium kalidii</name>
    <dbReference type="NCBI Taxonomy" id="2931982"/>
    <lineage>
        <taxon>Bacteria</taxon>
        <taxon>Bacillati</taxon>
        <taxon>Actinomycetota</taxon>
        <taxon>Actinomycetes</taxon>
        <taxon>Mycobacteriales</taxon>
        <taxon>Corynebacteriaceae</taxon>
        <taxon>Corynebacterium</taxon>
    </lineage>
</organism>
<dbReference type="RefSeq" id="WP_244804448.1">
    <property type="nucleotide sequence ID" value="NZ_JALIEA010000013.1"/>
</dbReference>
<feature type="domain" description="Serine aminopeptidase S33" evidence="1">
    <location>
        <begin position="28"/>
        <end position="147"/>
    </location>
</feature>
<evidence type="ECO:0000259" key="1">
    <source>
        <dbReference type="Pfam" id="PF12146"/>
    </source>
</evidence>
<dbReference type="InterPro" id="IPR029058">
    <property type="entry name" value="AB_hydrolase_fold"/>
</dbReference>
<proteinExistence type="predicted"/>
<dbReference type="Proteomes" id="UP001139207">
    <property type="component" value="Unassembled WGS sequence"/>
</dbReference>
<dbReference type="PIRSF" id="PIRSF037442">
    <property type="entry name" value="UCP037442_abhydr"/>
    <property type="match status" value="1"/>
</dbReference>
<sequence length="289" mass="31408">MTHTFETVEIPTSHGRALTAGIIDTPGARAAVVVHPATAVSQGLYRAFAGHLADQGFSVLIYDYSGCGDTAAPGDDRRRDIAMSTWMFEDIPAANAFARERWPDLGLLAVGHSVGAHGQIAVQQQSPVDALAMVASHAGVTALIPEVKEKARVWAFFNIIIPLTARITGRVPVARLGMGKPIPVGALTQWAGWSRKENYFFDDPGFDFGARYAAADMPVQSVCFTDDLWATREATTVLTRRMRSADIDEVDVTPRAGDSLGHMGFFRTRNSGYWTRVSDWLSDQVTAQP</sequence>
<name>A0A9X1WP64_9CORY</name>
<reference evidence="2" key="1">
    <citation type="submission" date="2022-04" db="EMBL/GenBank/DDBJ databases">
        <title>Corynebacterium kalidii LD5P10.</title>
        <authorList>
            <person name="Sun J.Q."/>
        </authorList>
    </citation>
    <scope>NUCLEOTIDE SEQUENCE</scope>
    <source>
        <strain evidence="2">LD5P10</strain>
    </source>
</reference>
<accession>A0A9X1WP64</accession>
<dbReference type="InterPro" id="IPR017208">
    <property type="entry name" value="UCP037442_abhydr"/>
</dbReference>
<dbReference type="Pfam" id="PF12146">
    <property type="entry name" value="Hydrolase_4"/>
    <property type="match status" value="1"/>
</dbReference>
<dbReference type="Gene3D" id="3.40.50.1820">
    <property type="entry name" value="alpha/beta hydrolase"/>
    <property type="match status" value="1"/>
</dbReference>
<dbReference type="InterPro" id="IPR022742">
    <property type="entry name" value="Hydrolase_4"/>
</dbReference>
<dbReference type="EMBL" id="JALIEA010000013">
    <property type="protein sequence ID" value="MCJ7858706.1"/>
    <property type="molecule type" value="Genomic_DNA"/>
</dbReference>
<protein>
    <submittedName>
        <fullName evidence="2">Alpha/beta fold hydrolase</fullName>
    </submittedName>
</protein>
<dbReference type="GO" id="GO:0016787">
    <property type="term" value="F:hydrolase activity"/>
    <property type="evidence" value="ECO:0007669"/>
    <property type="project" value="UniProtKB-KW"/>
</dbReference>
<keyword evidence="3" id="KW-1185">Reference proteome</keyword>
<evidence type="ECO:0000313" key="3">
    <source>
        <dbReference type="Proteomes" id="UP001139207"/>
    </source>
</evidence>
<keyword evidence="2" id="KW-0378">Hydrolase</keyword>
<evidence type="ECO:0000313" key="2">
    <source>
        <dbReference type="EMBL" id="MCJ7858706.1"/>
    </source>
</evidence>
<dbReference type="AlphaFoldDB" id="A0A9X1WP64"/>